<gene>
    <name evidence="2" type="ORF">NDU88_000532</name>
</gene>
<dbReference type="Proteomes" id="UP001066276">
    <property type="component" value="Chromosome 4_2"/>
</dbReference>
<name>A0AAV7S8F3_PLEWA</name>
<evidence type="ECO:0000313" key="3">
    <source>
        <dbReference type="Proteomes" id="UP001066276"/>
    </source>
</evidence>
<accession>A0AAV7S8F3</accession>
<keyword evidence="3" id="KW-1185">Reference proteome</keyword>
<evidence type="ECO:0000313" key="2">
    <source>
        <dbReference type="EMBL" id="KAJ1160030.1"/>
    </source>
</evidence>
<dbReference type="EMBL" id="JANPWB010000008">
    <property type="protein sequence ID" value="KAJ1160030.1"/>
    <property type="molecule type" value="Genomic_DNA"/>
</dbReference>
<reference evidence="2" key="1">
    <citation type="journal article" date="2022" name="bioRxiv">
        <title>Sequencing and chromosome-scale assembly of the giantPleurodeles waltlgenome.</title>
        <authorList>
            <person name="Brown T."/>
            <person name="Elewa A."/>
            <person name="Iarovenko S."/>
            <person name="Subramanian E."/>
            <person name="Araus A.J."/>
            <person name="Petzold A."/>
            <person name="Susuki M."/>
            <person name="Suzuki K.-i.T."/>
            <person name="Hayashi T."/>
            <person name="Toyoda A."/>
            <person name="Oliveira C."/>
            <person name="Osipova E."/>
            <person name="Leigh N.D."/>
            <person name="Simon A."/>
            <person name="Yun M.H."/>
        </authorList>
    </citation>
    <scope>NUCLEOTIDE SEQUENCE</scope>
    <source>
        <strain evidence="2">20211129_DDA</strain>
        <tissue evidence="2">Liver</tissue>
    </source>
</reference>
<dbReference type="AlphaFoldDB" id="A0AAV7S8F3"/>
<organism evidence="2 3">
    <name type="scientific">Pleurodeles waltl</name>
    <name type="common">Iberian ribbed newt</name>
    <dbReference type="NCBI Taxonomy" id="8319"/>
    <lineage>
        <taxon>Eukaryota</taxon>
        <taxon>Metazoa</taxon>
        <taxon>Chordata</taxon>
        <taxon>Craniata</taxon>
        <taxon>Vertebrata</taxon>
        <taxon>Euteleostomi</taxon>
        <taxon>Amphibia</taxon>
        <taxon>Batrachia</taxon>
        <taxon>Caudata</taxon>
        <taxon>Salamandroidea</taxon>
        <taxon>Salamandridae</taxon>
        <taxon>Pleurodelinae</taxon>
        <taxon>Pleurodeles</taxon>
    </lineage>
</organism>
<feature type="region of interest" description="Disordered" evidence="1">
    <location>
        <begin position="63"/>
        <end position="91"/>
    </location>
</feature>
<proteinExistence type="predicted"/>
<comment type="caution">
    <text evidence="2">The sequence shown here is derived from an EMBL/GenBank/DDBJ whole genome shotgun (WGS) entry which is preliminary data.</text>
</comment>
<sequence length="118" mass="12804">MVVPRRPDPRVSAALPQRCHFQGCRRPMKDGRLRPPLVVPQVAHPWYPSAPGRSLQQQTRLLGQRPNPAARVEAASSGLQLRRGQPSSPRGPDAGMLCCCCGIWSPASSPALAGNMYL</sequence>
<protein>
    <submittedName>
        <fullName evidence="2">Uncharacterized protein</fullName>
    </submittedName>
</protein>
<evidence type="ECO:0000256" key="1">
    <source>
        <dbReference type="SAM" id="MobiDB-lite"/>
    </source>
</evidence>